<comment type="caution">
    <text evidence="2">The sequence shown here is derived from an EMBL/GenBank/DDBJ whole genome shotgun (WGS) entry which is preliminary data.</text>
</comment>
<organism evidence="2 3">
    <name type="scientific">Demequina litorisediminis</name>
    <dbReference type="NCBI Taxonomy" id="1849022"/>
    <lineage>
        <taxon>Bacteria</taxon>
        <taxon>Bacillati</taxon>
        <taxon>Actinomycetota</taxon>
        <taxon>Actinomycetes</taxon>
        <taxon>Micrococcales</taxon>
        <taxon>Demequinaceae</taxon>
        <taxon>Demequina</taxon>
    </lineage>
</organism>
<evidence type="ECO:0000313" key="2">
    <source>
        <dbReference type="EMBL" id="GMA34393.1"/>
    </source>
</evidence>
<sequence length="181" mass="18533">MTRVLRTLGGITLWVAAVLGVLTCGVWAATAPGWIKPLIVVSGSMEPEIPTGALVIDVPVAAEEIVAGDVVTVYSDLAENLVTHRVEDIALRGDDATLTLKGDANPIADPEPYEVSGDVWEVRLVIPGVGAAIADVSRPAVVVPAMIAIGALLGLSLLRDKDPEDEAALVSDAATGAGGQP</sequence>
<evidence type="ECO:0000256" key="1">
    <source>
        <dbReference type="NCBIfam" id="TIGR02228"/>
    </source>
</evidence>
<gene>
    <name evidence="2" type="ORF">GCM10025876_05970</name>
</gene>
<dbReference type="CDD" id="cd06462">
    <property type="entry name" value="Peptidase_S24_S26"/>
    <property type="match status" value="1"/>
</dbReference>
<dbReference type="InterPro" id="IPR001733">
    <property type="entry name" value="Peptidase_S26B"/>
</dbReference>
<dbReference type="EC" id="3.4.21.89" evidence="1"/>
<keyword evidence="3" id="KW-1185">Reference proteome</keyword>
<protein>
    <recommendedName>
        <fullName evidence="1">Signal peptidase I</fullName>
        <ecNumber evidence="1">3.4.21.89</ecNumber>
    </recommendedName>
</protein>
<dbReference type="Proteomes" id="UP001157125">
    <property type="component" value="Unassembled WGS sequence"/>
</dbReference>
<dbReference type="RefSeq" id="WP_284327382.1">
    <property type="nucleotide sequence ID" value="NZ_BSUN01000001.1"/>
</dbReference>
<proteinExistence type="predicted"/>
<reference evidence="3" key="1">
    <citation type="journal article" date="2019" name="Int. J. Syst. Evol. Microbiol.">
        <title>The Global Catalogue of Microorganisms (GCM) 10K type strain sequencing project: providing services to taxonomists for standard genome sequencing and annotation.</title>
        <authorList>
            <consortium name="The Broad Institute Genomics Platform"/>
            <consortium name="The Broad Institute Genome Sequencing Center for Infectious Disease"/>
            <person name="Wu L."/>
            <person name="Ma J."/>
        </authorList>
    </citation>
    <scope>NUCLEOTIDE SEQUENCE [LARGE SCALE GENOMIC DNA]</scope>
    <source>
        <strain evidence="3">NBRC 112299</strain>
    </source>
</reference>
<dbReference type="EMBL" id="BSUN01000001">
    <property type="protein sequence ID" value="GMA34393.1"/>
    <property type="molecule type" value="Genomic_DNA"/>
</dbReference>
<evidence type="ECO:0000313" key="3">
    <source>
        <dbReference type="Proteomes" id="UP001157125"/>
    </source>
</evidence>
<name>A0ABQ6IBB2_9MICO</name>
<dbReference type="NCBIfam" id="TIGR02228">
    <property type="entry name" value="sigpep_I_arch"/>
    <property type="match status" value="1"/>
</dbReference>
<accession>A0ABQ6IBB2</accession>